<evidence type="ECO:0000313" key="6">
    <source>
        <dbReference type="Proteomes" id="UP000185746"/>
    </source>
</evidence>
<gene>
    <name evidence="5" type="ORF">BI350_07960</name>
</gene>
<dbReference type="PANTHER" id="PTHR43201:SF5">
    <property type="entry name" value="MEDIUM-CHAIN ACYL-COA LIGASE ACSF2, MITOCHONDRIAL"/>
    <property type="match status" value="1"/>
</dbReference>
<evidence type="ECO:0008006" key="7">
    <source>
        <dbReference type="Google" id="ProtNLM"/>
    </source>
</evidence>
<dbReference type="InterPro" id="IPR045851">
    <property type="entry name" value="AMP-bd_C_sf"/>
</dbReference>
<evidence type="ECO:0000256" key="2">
    <source>
        <dbReference type="ARBA" id="ARBA00022598"/>
    </source>
</evidence>
<accession>A0A1D8JFL6</accession>
<evidence type="ECO:0000313" key="5">
    <source>
        <dbReference type="EMBL" id="AOV07478.1"/>
    </source>
</evidence>
<feature type="domain" description="AMP-binding enzyme C-terminal" evidence="4">
    <location>
        <begin position="477"/>
        <end position="554"/>
    </location>
</feature>
<keyword evidence="6" id="KW-1185">Reference proteome</keyword>
<dbReference type="InterPro" id="IPR000873">
    <property type="entry name" value="AMP-dep_synth/lig_dom"/>
</dbReference>
<comment type="similarity">
    <text evidence="1">Belongs to the ATP-dependent AMP-binding enzyme family.</text>
</comment>
<dbReference type="Gene3D" id="3.30.300.30">
    <property type="match status" value="1"/>
</dbReference>
<dbReference type="Proteomes" id="UP000185746">
    <property type="component" value="Chromosome"/>
</dbReference>
<dbReference type="EMBL" id="CP017560">
    <property type="protein sequence ID" value="AOV07478.1"/>
    <property type="molecule type" value="Genomic_DNA"/>
</dbReference>
<sequence>MTSSLENRRNIFEEKSKEWTPKPVHEFFFRMAEQYKDNDYIIGLQKTWTYADISDKSKQFAAGLIKLELKRNEHVALILPNHPEFVVSKYGVSAAGGIAVPLNYRLKKEELNYLISQSDSSYIITLDVWNNINFVSILKELCPEVFEGKSSKAFPNLKEIIVFSPEGKKYPGTTAFYDLLFSTEISQAEETLSYLKKPKVSDVTDIMYTSGTTSLPKGVLVTHDMVWRSALGSCINRGYQEGRKIFVPIPLYHCFAYIEGIIAASMVGGAIILQVDFNESQSLELMEVHEASDILCVPTIGLRLLEEQRKNPRDLSSLQAMYCAGSEVSQKIWHDLKTELGLKELITGYGMTECAAGILQTDPNDEISRVAKYVGRIIPGGHIGLDELDGKNIQFKVRNIDTGQDEVHGTEGELVCRGPLVTRGYYKKPEETANSIDSNGWLKTGDLAIIDENGYISLTGRIKEIYRIGAENVAPKEIEDVLTSHNKINQAYVIGVPDTIMGEVGMAWIVLEPGESLDEQEIFEYASNYLARFKVPKYFKFIQHDELPLTATGKLQKFKLKELYMNEEEKVQS</sequence>
<evidence type="ECO:0000259" key="3">
    <source>
        <dbReference type="Pfam" id="PF00501"/>
    </source>
</evidence>
<keyword evidence="2" id="KW-0436">Ligase</keyword>
<protein>
    <recommendedName>
        <fullName evidence="7">AMP-binding protein</fullName>
    </recommendedName>
</protein>
<name>A0A1D8JFL6_9BACL</name>
<dbReference type="PROSITE" id="PS00455">
    <property type="entry name" value="AMP_BINDING"/>
    <property type="match status" value="1"/>
</dbReference>
<dbReference type="GO" id="GO:0031956">
    <property type="term" value="F:medium-chain fatty acid-CoA ligase activity"/>
    <property type="evidence" value="ECO:0007669"/>
    <property type="project" value="TreeGrafter"/>
</dbReference>
<evidence type="ECO:0000259" key="4">
    <source>
        <dbReference type="Pfam" id="PF13193"/>
    </source>
</evidence>
<feature type="domain" description="AMP-dependent synthetase/ligase" evidence="3">
    <location>
        <begin position="28"/>
        <end position="426"/>
    </location>
</feature>
<dbReference type="KEGG" id="surl:BI350_07960"/>
<organism evidence="5 6">
    <name type="scientific">Sporosarcina ureilytica</name>
    <dbReference type="NCBI Taxonomy" id="298596"/>
    <lineage>
        <taxon>Bacteria</taxon>
        <taxon>Bacillati</taxon>
        <taxon>Bacillota</taxon>
        <taxon>Bacilli</taxon>
        <taxon>Bacillales</taxon>
        <taxon>Caryophanaceae</taxon>
        <taxon>Sporosarcina</taxon>
    </lineage>
</organism>
<dbReference type="Pfam" id="PF13193">
    <property type="entry name" value="AMP-binding_C"/>
    <property type="match status" value="1"/>
</dbReference>
<proteinExistence type="inferred from homology"/>
<dbReference type="InterPro" id="IPR025110">
    <property type="entry name" value="AMP-bd_C"/>
</dbReference>
<dbReference type="RefSeq" id="WP_075527609.1">
    <property type="nucleotide sequence ID" value="NZ_CP017560.1"/>
</dbReference>
<dbReference type="InterPro" id="IPR020845">
    <property type="entry name" value="AMP-binding_CS"/>
</dbReference>
<dbReference type="SUPFAM" id="SSF56801">
    <property type="entry name" value="Acetyl-CoA synthetase-like"/>
    <property type="match status" value="1"/>
</dbReference>
<dbReference type="Pfam" id="PF00501">
    <property type="entry name" value="AMP-binding"/>
    <property type="match status" value="1"/>
</dbReference>
<dbReference type="Gene3D" id="3.40.50.12780">
    <property type="entry name" value="N-terminal domain of ligase-like"/>
    <property type="match status" value="1"/>
</dbReference>
<reference evidence="5 6" key="1">
    <citation type="submission" date="2016-09" db="EMBL/GenBank/DDBJ databases">
        <title>Complete genome sequence of the Lysinibacillus sphaericus LMG 22257, a specie of Bacillus with ureolytic activity that can effectively biodeposit calcium carbonate.</title>
        <authorList>
            <person name="Yan W."/>
        </authorList>
    </citation>
    <scope>NUCLEOTIDE SEQUENCE [LARGE SCALE GENOMIC DNA]</scope>
    <source>
        <strain evidence="5 6">LMG 22257</strain>
    </source>
</reference>
<dbReference type="PANTHER" id="PTHR43201">
    <property type="entry name" value="ACYL-COA SYNTHETASE"/>
    <property type="match status" value="1"/>
</dbReference>
<evidence type="ECO:0000256" key="1">
    <source>
        <dbReference type="ARBA" id="ARBA00006432"/>
    </source>
</evidence>
<dbReference type="GO" id="GO:0006631">
    <property type="term" value="P:fatty acid metabolic process"/>
    <property type="evidence" value="ECO:0007669"/>
    <property type="project" value="TreeGrafter"/>
</dbReference>
<dbReference type="AlphaFoldDB" id="A0A1D8JFL6"/>
<dbReference type="InterPro" id="IPR042099">
    <property type="entry name" value="ANL_N_sf"/>
</dbReference>